<dbReference type="GO" id="GO:0016020">
    <property type="term" value="C:membrane"/>
    <property type="evidence" value="ECO:0007669"/>
    <property type="project" value="UniProtKB-SubCell"/>
</dbReference>
<evidence type="ECO:0000256" key="1">
    <source>
        <dbReference type="ARBA" id="ARBA00004141"/>
    </source>
</evidence>
<name>A0AAF0WNR7_DAUCS</name>
<evidence type="ECO:0000256" key="4">
    <source>
        <dbReference type="ARBA" id="ARBA00023136"/>
    </source>
</evidence>
<evidence type="ECO:0000313" key="8">
    <source>
        <dbReference type="EMBL" id="WOG91658.1"/>
    </source>
</evidence>
<keyword evidence="2 7" id="KW-0812">Transmembrane</keyword>
<evidence type="ECO:0000256" key="3">
    <source>
        <dbReference type="ARBA" id="ARBA00022989"/>
    </source>
</evidence>
<evidence type="ECO:0000313" key="9">
    <source>
        <dbReference type="Proteomes" id="UP000077755"/>
    </source>
</evidence>
<dbReference type="Gene3D" id="1.20.1250.20">
    <property type="entry name" value="MFS general substrate transporter like domains"/>
    <property type="match status" value="1"/>
</dbReference>
<feature type="transmembrane region" description="Helical" evidence="7">
    <location>
        <begin position="192"/>
        <end position="210"/>
    </location>
</feature>
<comment type="subcellular location">
    <subcellularLocation>
        <location evidence="1">Membrane</location>
        <topology evidence="1">Multi-pass membrane protein</topology>
    </subcellularLocation>
</comment>
<evidence type="ECO:0000256" key="7">
    <source>
        <dbReference type="SAM" id="Phobius"/>
    </source>
</evidence>
<keyword evidence="4 7" id="KW-0472">Membrane</keyword>
<dbReference type="InterPro" id="IPR036259">
    <property type="entry name" value="MFS_trans_sf"/>
</dbReference>
<evidence type="ECO:0000256" key="6">
    <source>
        <dbReference type="ARBA" id="ARBA00049011"/>
    </source>
</evidence>
<dbReference type="AlphaFoldDB" id="A0AAF0WNR7"/>
<keyword evidence="9" id="KW-1185">Reference proteome</keyword>
<feature type="transmembrane region" description="Helical" evidence="7">
    <location>
        <begin position="216"/>
        <end position="236"/>
    </location>
</feature>
<sequence length="326" mass="36497">MDDNNNISSPLVTEGSRNELQSCLEDTIEQYIGDFGWSQLFQVVIVSFVWIFDSQQAFISIFTDAQPQWHCVSWSWDLPLQTSIVSEWSLQCAGSMISGMPASAFYMVMSLAGFVSGFGRANIRTCSIVLSSELVGKRWRGFLSLPLIAYLNKESSWRVIYLWTCTPAILYCFLVYLLFFERKWAIRRLMTVMILGFGVGLVYFGNWNAIRANRRIAVLGFSIVCAAFDVLLIYTLELFPTCIRNSAVTIVRQMMTFGGATSPLLVAIGRGEGAITYLVFGSVVGLCGLFVGCLPETRGETLCDTMDEEEIKENRRKHTALANEGV</sequence>
<dbReference type="Proteomes" id="UP000077755">
    <property type="component" value="Chromosome 3"/>
</dbReference>
<dbReference type="SUPFAM" id="SSF103473">
    <property type="entry name" value="MFS general substrate transporter"/>
    <property type="match status" value="1"/>
</dbReference>
<dbReference type="PANTHER" id="PTHR24064">
    <property type="entry name" value="SOLUTE CARRIER FAMILY 22 MEMBER"/>
    <property type="match status" value="1"/>
</dbReference>
<feature type="transmembrane region" description="Helical" evidence="7">
    <location>
        <begin position="104"/>
        <end position="123"/>
    </location>
</feature>
<gene>
    <name evidence="8" type="ORF">DCAR_0310908</name>
</gene>
<feature type="transmembrane region" description="Helical" evidence="7">
    <location>
        <begin position="160"/>
        <end position="180"/>
    </location>
</feature>
<protein>
    <recommendedName>
        <fullName evidence="10">Major facilitator superfamily (MFS) profile domain-containing protein</fullName>
    </recommendedName>
</protein>
<evidence type="ECO:0000256" key="5">
    <source>
        <dbReference type="ARBA" id="ARBA00044504"/>
    </source>
</evidence>
<proteinExistence type="inferred from homology"/>
<reference evidence="8" key="2">
    <citation type="submission" date="2022-03" db="EMBL/GenBank/DDBJ databases">
        <title>Draft title - Genomic analysis of global carrot germplasm unveils the trajectory of domestication and the origin of high carotenoid orange carrot.</title>
        <authorList>
            <person name="Iorizzo M."/>
            <person name="Ellison S."/>
            <person name="Senalik D."/>
            <person name="Macko-Podgorni A."/>
            <person name="Grzebelus D."/>
            <person name="Bostan H."/>
            <person name="Rolling W."/>
            <person name="Curaba J."/>
            <person name="Simon P."/>
        </authorList>
    </citation>
    <scope>NUCLEOTIDE SEQUENCE</scope>
    <source>
        <tissue evidence="8">Leaf</tissue>
    </source>
</reference>
<evidence type="ECO:0008006" key="10">
    <source>
        <dbReference type="Google" id="ProtNLM"/>
    </source>
</evidence>
<accession>A0AAF0WNR7</accession>
<keyword evidence="3 7" id="KW-1133">Transmembrane helix</keyword>
<feature type="transmembrane region" description="Helical" evidence="7">
    <location>
        <begin position="274"/>
        <end position="294"/>
    </location>
</feature>
<comment type="catalytic activity">
    <reaction evidence="6">
        <text>phosphate(in) + H(+)(in) = phosphate(out) + H(+)(out)</text>
        <dbReference type="Rhea" id="RHEA:29939"/>
        <dbReference type="ChEBI" id="CHEBI:15378"/>
        <dbReference type="ChEBI" id="CHEBI:43474"/>
    </reaction>
    <physiologicalReaction direction="right-to-left" evidence="6">
        <dbReference type="Rhea" id="RHEA:29941"/>
    </physiologicalReaction>
</comment>
<comment type="similarity">
    <text evidence="5">Belongs to the major facilitator superfamily. Phosphate:H(+) symporter (TC 2.A.1.9) family.</text>
</comment>
<dbReference type="EMBL" id="CP093345">
    <property type="protein sequence ID" value="WOG91658.1"/>
    <property type="molecule type" value="Genomic_DNA"/>
</dbReference>
<evidence type="ECO:0000256" key="2">
    <source>
        <dbReference type="ARBA" id="ARBA00022692"/>
    </source>
</evidence>
<organism evidence="8 9">
    <name type="scientific">Daucus carota subsp. sativus</name>
    <name type="common">Carrot</name>
    <dbReference type="NCBI Taxonomy" id="79200"/>
    <lineage>
        <taxon>Eukaryota</taxon>
        <taxon>Viridiplantae</taxon>
        <taxon>Streptophyta</taxon>
        <taxon>Embryophyta</taxon>
        <taxon>Tracheophyta</taxon>
        <taxon>Spermatophyta</taxon>
        <taxon>Magnoliopsida</taxon>
        <taxon>eudicotyledons</taxon>
        <taxon>Gunneridae</taxon>
        <taxon>Pentapetalae</taxon>
        <taxon>asterids</taxon>
        <taxon>campanulids</taxon>
        <taxon>Apiales</taxon>
        <taxon>Apiaceae</taxon>
        <taxon>Apioideae</taxon>
        <taxon>Scandiceae</taxon>
        <taxon>Daucinae</taxon>
        <taxon>Daucus</taxon>
        <taxon>Daucus sect. Daucus</taxon>
    </lineage>
</organism>
<reference evidence="8" key="1">
    <citation type="journal article" date="2016" name="Nat. Genet.">
        <title>A high-quality carrot genome assembly provides new insights into carotenoid accumulation and asterid genome evolution.</title>
        <authorList>
            <person name="Iorizzo M."/>
            <person name="Ellison S."/>
            <person name="Senalik D."/>
            <person name="Zeng P."/>
            <person name="Satapoomin P."/>
            <person name="Huang J."/>
            <person name="Bowman M."/>
            <person name="Iovene M."/>
            <person name="Sanseverino W."/>
            <person name="Cavagnaro P."/>
            <person name="Yildiz M."/>
            <person name="Macko-Podgorni A."/>
            <person name="Moranska E."/>
            <person name="Grzebelus E."/>
            <person name="Grzebelus D."/>
            <person name="Ashrafi H."/>
            <person name="Zheng Z."/>
            <person name="Cheng S."/>
            <person name="Spooner D."/>
            <person name="Van Deynze A."/>
            <person name="Simon P."/>
        </authorList>
    </citation>
    <scope>NUCLEOTIDE SEQUENCE</scope>
    <source>
        <tissue evidence="8">Leaf</tissue>
    </source>
</reference>